<dbReference type="PRINTS" id="PR00465">
    <property type="entry name" value="EP450IV"/>
</dbReference>
<dbReference type="GO" id="GO:0016705">
    <property type="term" value="F:oxidoreductase activity, acting on paired donors, with incorporation or reduction of molecular oxygen"/>
    <property type="evidence" value="ECO:0007669"/>
    <property type="project" value="InterPro"/>
</dbReference>
<dbReference type="InterPro" id="IPR001128">
    <property type="entry name" value="Cyt_P450"/>
</dbReference>
<keyword evidence="4 8" id="KW-0479">Metal-binding</keyword>
<dbReference type="Proteomes" id="UP000183809">
    <property type="component" value="Unassembled WGS sequence"/>
</dbReference>
<dbReference type="GO" id="GO:0005506">
    <property type="term" value="F:iron ion binding"/>
    <property type="evidence" value="ECO:0007669"/>
    <property type="project" value="InterPro"/>
</dbReference>
<dbReference type="GO" id="GO:0020037">
    <property type="term" value="F:heme binding"/>
    <property type="evidence" value="ECO:0007669"/>
    <property type="project" value="InterPro"/>
</dbReference>
<evidence type="ECO:0000256" key="7">
    <source>
        <dbReference type="ARBA" id="ARBA00023033"/>
    </source>
</evidence>
<evidence type="ECO:0000256" key="5">
    <source>
        <dbReference type="ARBA" id="ARBA00023002"/>
    </source>
</evidence>
<proteinExistence type="inferred from homology"/>
<keyword evidence="10" id="KW-0812">Transmembrane</keyword>
<name>A0A1J9S2E3_9PEZI</name>
<dbReference type="SUPFAM" id="SSF48264">
    <property type="entry name" value="Cytochrome P450"/>
    <property type="match status" value="1"/>
</dbReference>
<evidence type="ECO:0000256" key="2">
    <source>
        <dbReference type="ARBA" id="ARBA00010617"/>
    </source>
</evidence>
<keyword evidence="6 8" id="KW-0408">Iron</keyword>
<evidence type="ECO:0000256" key="8">
    <source>
        <dbReference type="PIRSR" id="PIRSR602403-1"/>
    </source>
</evidence>
<protein>
    <submittedName>
        <fullName evidence="11">Cytochrome p450</fullName>
    </submittedName>
</protein>
<dbReference type="InterPro" id="IPR036396">
    <property type="entry name" value="Cyt_P450_sf"/>
</dbReference>
<feature type="binding site" description="axial binding residue" evidence="8">
    <location>
        <position position="468"/>
    </location>
    <ligand>
        <name>heme</name>
        <dbReference type="ChEBI" id="CHEBI:30413"/>
    </ligand>
    <ligandPart>
        <name>Fe</name>
        <dbReference type="ChEBI" id="CHEBI:18248"/>
    </ligandPart>
</feature>
<dbReference type="PANTHER" id="PTHR46206:SF2">
    <property type="entry name" value="CYTOCHROME P450 MONOOXYGENASE AUSG-RELATED"/>
    <property type="match status" value="1"/>
</dbReference>
<keyword evidence="3 8" id="KW-0349">Heme</keyword>
<dbReference type="Pfam" id="PF00067">
    <property type="entry name" value="p450"/>
    <property type="match status" value="1"/>
</dbReference>
<evidence type="ECO:0000313" key="11">
    <source>
        <dbReference type="EMBL" id="OJD34743.1"/>
    </source>
</evidence>
<dbReference type="GO" id="GO:0004497">
    <property type="term" value="F:monooxygenase activity"/>
    <property type="evidence" value="ECO:0007669"/>
    <property type="project" value="UniProtKB-KW"/>
</dbReference>
<evidence type="ECO:0000256" key="10">
    <source>
        <dbReference type="SAM" id="Phobius"/>
    </source>
</evidence>
<keyword evidence="7 9" id="KW-0503">Monooxygenase</keyword>
<dbReference type="AlphaFoldDB" id="A0A1J9S2E3"/>
<evidence type="ECO:0000313" key="12">
    <source>
        <dbReference type="Proteomes" id="UP000183809"/>
    </source>
</evidence>
<evidence type="ECO:0000256" key="3">
    <source>
        <dbReference type="ARBA" id="ARBA00022617"/>
    </source>
</evidence>
<dbReference type="GeneID" id="31012981"/>
<dbReference type="Gene3D" id="1.10.630.10">
    <property type="entry name" value="Cytochrome P450"/>
    <property type="match status" value="1"/>
</dbReference>
<dbReference type="STRING" id="236234.A0A1J9S2E3"/>
<gene>
    <name evidence="11" type="ORF">BKCO1_2100064</name>
</gene>
<evidence type="ECO:0000256" key="1">
    <source>
        <dbReference type="ARBA" id="ARBA00001971"/>
    </source>
</evidence>
<dbReference type="OrthoDB" id="1844152at2759"/>
<comment type="caution">
    <text evidence="11">The sequence shown here is derived from an EMBL/GenBank/DDBJ whole genome shotgun (WGS) entry which is preliminary data.</text>
</comment>
<dbReference type="RefSeq" id="XP_020131003.1">
    <property type="nucleotide sequence ID" value="XM_020272721.1"/>
</dbReference>
<organism evidence="11 12">
    <name type="scientific">Diplodia corticola</name>
    <dbReference type="NCBI Taxonomy" id="236234"/>
    <lineage>
        <taxon>Eukaryota</taxon>
        <taxon>Fungi</taxon>
        <taxon>Dikarya</taxon>
        <taxon>Ascomycota</taxon>
        <taxon>Pezizomycotina</taxon>
        <taxon>Dothideomycetes</taxon>
        <taxon>Dothideomycetes incertae sedis</taxon>
        <taxon>Botryosphaeriales</taxon>
        <taxon>Botryosphaeriaceae</taxon>
        <taxon>Diplodia</taxon>
    </lineage>
</organism>
<evidence type="ECO:0000256" key="6">
    <source>
        <dbReference type="ARBA" id="ARBA00023004"/>
    </source>
</evidence>
<evidence type="ECO:0000256" key="9">
    <source>
        <dbReference type="RuleBase" id="RU000461"/>
    </source>
</evidence>
<dbReference type="CDD" id="cd11041">
    <property type="entry name" value="CYP503A1-like"/>
    <property type="match status" value="1"/>
</dbReference>
<keyword evidence="10" id="KW-0472">Membrane</keyword>
<sequence length="533" mass="59055">MTFDSSETDILASGVRYPVLLAVAVVIITSFLYNAIAGFLGPRAWSGFPVVGREPGEWTNKPAQQRWYTQSKQLLRQGLDKFSGPFQLFNPSGAILVIPPKYADEIRNDERLSFNAFMEKTFFVGYSEFSAFHAVTQGEIMQETVRTKLTQALGHITADLSKEMALICADLLPATAASSSDDGQKWSKTTFAALATEIAARMSAKVFLGEPLCRNRALVDISIAFTHDAFKAKMALDRVPAPLRPLARYWLPEMARVRAIQKTMGQLIEPELRARRARRAQLEAAGEPAPKPADSLEWMDAVARGRPWDFAAAQLLLNFNAIHTTSLTLTHLMFDLVAHPACVEQLRREIADVLREDQGWKKTSLYKMKLLDSCMKESQRINVQSPLFMNRVALAPVTLSDGTTIPAGATTAVPTLHMQSAERWGPTAGAFDGARFLRLRAQPGCENRHQFVTTSAEHLGFGHGRHACPGRFFASNEIKVAVAHLLLKYDWRFEGGRADRPRTVDDGSGQNLPDAKAAVEYRPRVAEIDVDAL</sequence>
<dbReference type="EMBL" id="MNUE01000021">
    <property type="protein sequence ID" value="OJD34743.1"/>
    <property type="molecule type" value="Genomic_DNA"/>
</dbReference>
<accession>A0A1J9S2E3</accession>
<dbReference type="PROSITE" id="PS00086">
    <property type="entry name" value="CYTOCHROME_P450"/>
    <property type="match status" value="1"/>
</dbReference>
<keyword evidence="10" id="KW-1133">Transmembrane helix</keyword>
<keyword evidence="5 9" id="KW-0560">Oxidoreductase</keyword>
<dbReference type="InterPro" id="IPR017972">
    <property type="entry name" value="Cyt_P450_CS"/>
</dbReference>
<reference evidence="11 12" key="1">
    <citation type="submission" date="2016-10" db="EMBL/GenBank/DDBJ databases">
        <title>Proteomics and genomics reveal pathogen-plant mechanisms compatible with a hemibiotrophic lifestyle of Diplodia corticola.</title>
        <authorList>
            <person name="Fernandes I."/>
            <person name="De Jonge R."/>
            <person name="Van De Peer Y."/>
            <person name="Devreese B."/>
            <person name="Alves A."/>
            <person name="Esteves A.C."/>
        </authorList>
    </citation>
    <scope>NUCLEOTIDE SEQUENCE [LARGE SCALE GENOMIC DNA]</scope>
    <source>
        <strain evidence="11 12">CBS 112549</strain>
    </source>
</reference>
<comment type="similarity">
    <text evidence="2 9">Belongs to the cytochrome P450 family.</text>
</comment>
<comment type="cofactor">
    <cofactor evidence="1 8">
        <name>heme</name>
        <dbReference type="ChEBI" id="CHEBI:30413"/>
    </cofactor>
</comment>
<feature type="transmembrane region" description="Helical" evidence="10">
    <location>
        <begin position="20"/>
        <end position="40"/>
    </location>
</feature>
<dbReference type="InterPro" id="IPR002403">
    <property type="entry name" value="Cyt_P450_E_grp-IV"/>
</dbReference>
<keyword evidence="12" id="KW-1185">Reference proteome</keyword>
<dbReference type="PANTHER" id="PTHR46206">
    <property type="entry name" value="CYTOCHROME P450"/>
    <property type="match status" value="1"/>
</dbReference>
<evidence type="ECO:0000256" key="4">
    <source>
        <dbReference type="ARBA" id="ARBA00022723"/>
    </source>
</evidence>